<organism evidence="3 4">
    <name type="scientific">Folsomia candida</name>
    <name type="common">Springtail</name>
    <dbReference type="NCBI Taxonomy" id="158441"/>
    <lineage>
        <taxon>Eukaryota</taxon>
        <taxon>Metazoa</taxon>
        <taxon>Ecdysozoa</taxon>
        <taxon>Arthropoda</taxon>
        <taxon>Hexapoda</taxon>
        <taxon>Collembola</taxon>
        <taxon>Entomobryomorpha</taxon>
        <taxon>Isotomoidea</taxon>
        <taxon>Isotomidae</taxon>
        <taxon>Proisotominae</taxon>
        <taxon>Folsomia</taxon>
    </lineage>
</organism>
<gene>
    <name evidence="3" type="ORF">Fcan01_13198</name>
</gene>
<comment type="caution">
    <text evidence="3">The sequence shown here is derived from an EMBL/GenBank/DDBJ whole genome shotgun (WGS) entry which is preliminary data.</text>
</comment>
<feature type="region of interest" description="Disordered" evidence="1">
    <location>
        <begin position="101"/>
        <end position="121"/>
    </location>
</feature>
<protein>
    <recommendedName>
        <fullName evidence="2">Ubiquitin-like domain-containing protein</fullName>
    </recommendedName>
</protein>
<dbReference type="InterPro" id="IPR000626">
    <property type="entry name" value="Ubiquitin-like_dom"/>
</dbReference>
<proteinExistence type="predicted"/>
<sequence length="348" mass="38975">MNNSDEGAPERGTAAGIASVFKIGQNMFGMSAFTEADFKKVDQESKKFGKAKSGKTNPKKKTKKKTSPPKVLKPDKDLTTSAYDDVDEFLKEHSRLLGIGNDDELHSEHGRKNSTPSTDLKFHLPCNKTNRKKLNSPPTDLVSTVEIDLGDDEDENNAILDDDASGSNTVINLDDSQSYLGVMLGFSVSLGGAQISVMMYESEFVSDLRKKIAHKAKIADPESLQMFFENTILEDTKTIKESGILMCCNIDAFMLEKTDQELFNEESETVVQFKMQTGDRRGRQNCYIYAKKSSTVRMVRDKYASEMDFNPSDIKLMRDGEILILDSLIKDLEDLEREDSIDVIIKNE</sequence>
<dbReference type="AlphaFoldDB" id="A0A226E2L7"/>
<name>A0A226E2L7_FOLCA</name>
<dbReference type="PROSITE" id="PS50053">
    <property type="entry name" value="UBIQUITIN_2"/>
    <property type="match status" value="1"/>
</dbReference>
<reference evidence="3 4" key="1">
    <citation type="submission" date="2015-12" db="EMBL/GenBank/DDBJ databases">
        <title>The genome of Folsomia candida.</title>
        <authorList>
            <person name="Faddeeva A."/>
            <person name="Derks M.F."/>
            <person name="Anvar Y."/>
            <person name="Smit S."/>
            <person name="Van Straalen N."/>
            <person name="Roelofs D."/>
        </authorList>
    </citation>
    <scope>NUCLEOTIDE SEQUENCE [LARGE SCALE GENOMIC DNA]</scope>
    <source>
        <strain evidence="3 4">VU population</strain>
        <tissue evidence="3">Whole body</tissue>
    </source>
</reference>
<dbReference type="Gene3D" id="3.10.20.90">
    <property type="entry name" value="Phosphatidylinositol 3-kinase Catalytic Subunit, Chain A, domain 1"/>
    <property type="match status" value="2"/>
</dbReference>
<dbReference type="CDD" id="cd17039">
    <property type="entry name" value="Ubl_ubiquitin_like"/>
    <property type="match status" value="1"/>
</dbReference>
<feature type="region of interest" description="Disordered" evidence="1">
    <location>
        <begin position="44"/>
        <end position="78"/>
    </location>
</feature>
<dbReference type="InterPro" id="IPR029071">
    <property type="entry name" value="Ubiquitin-like_domsf"/>
</dbReference>
<evidence type="ECO:0000256" key="1">
    <source>
        <dbReference type="SAM" id="MobiDB-lite"/>
    </source>
</evidence>
<evidence type="ECO:0000313" key="3">
    <source>
        <dbReference type="EMBL" id="OXA51508.1"/>
    </source>
</evidence>
<feature type="compositionally biased region" description="Basic residues" evidence="1">
    <location>
        <begin position="48"/>
        <end position="67"/>
    </location>
</feature>
<keyword evidence="4" id="KW-1185">Reference proteome</keyword>
<dbReference type="Proteomes" id="UP000198287">
    <property type="component" value="Unassembled WGS sequence"/>
</dbReference>
<dbReference type="Pfam" id="PF00240">
    <property type="entry name" value="ubiquitin"/>
    <property type="match status" value="1"/>
</dbReference>
<dbReference type="SUPFAM" id="SSF54236">
    <property type="entry name" value="Ubiquitin-like"/>
    <property type="match status" value="2"/>
</dbReference>
<evidence type="ECO:0000259" key="2">
    <source>
        <dbReference type="PROSITE" id="PS50053"/>
    </source>
</evidence>
<dbReference type="EMBL" id="LNIX01000007">
    <property type="protein sequence ID" value="OXA51508.1"/>
    <property type="molecule type" value="Genomic_DNA"/>
</dbReference>
<accession>A0A226E2L7</accession>
<dbReference type="OrthoDB" id="442921at2759"/>
<feature type="domain" description="Ubiquitin-like" evidence="2">
    <location>
        <begin position="182"/>
        <end position="244"/>
    </location>
</feature>
<evidence type="ECO:0000313" key="4">
    <source>
        <dbReference type="Proteomes" id="UP000198287"/>
    </source>
</evidence>